<gene>
    <name evidence="2" type="ORF">Zmor_008959</name>
</gene>
<proteinExistence type="predicted"/>
<dbReference type="AlphaFoldDB" id="A0AA38HIF1"/>
<comment type="caution">
    <text evidence="2">The sequence shown here is derived from an EMBL/GenBank/DDBJ whole genome shotgun (WGS) entry which is preliminary data.</text>
</comment>
<keyword evidence="3" id="KW-1185">Reference proteome</keyword>
<evidence type="ECO:0000256" key="1">
    <source>
        <dbReference type="SAM" id="MobiDB-lite"/>
    </source>
</evidence>
<reference evidence="2" key="1">
    <citation type="journal article" date="2023" name="G3 (Bethesda)">
        <title>Whole genome assemblies of Zophobas morio and Tenebrio molitor.</title>
        <authorList>
            <person name="Kaur S."/>
            <person name="Stinson S.A."/>
            <person name="diCenzo G.C."/>
        </authorList>
    </citation>
    <scope>NUCLEOTIDE SEQUENCE</scope>
    <source>
        <strain evidence="2">QUZm001</strain>
    </source>
</reference>
<evidence type="ECO:0000313" key="3">
    <source>
        <dbReference type="Proteomes" id="UP001168821"/>
    </source>
</evidence>
<dbReference type="Proteomes" id="UP001168821">
    <property type="component" value="Unassembled WGS sequence"/>
</dbReference>
<evidence type="ECO:0000313" key="2">
    <source>
        <dbReference type="EMBL" id="KAJ3616900.1"/>
    </source>
</evidence>
<accession>A0AA38HIF1</accession>
<name>A0AA38HIF1_9CUCU</name>
<feature type="region of interest" description="Disordered" evidence="1">
    <location>
        <begin position="14"/>
        <end position="78"/>
    </location>
</feature>
<sequence length="112" mass="12149">MVQLNNDLGIHVETKDASYGSGNTKIVSAPTPSPEYSNDAPSFDTKVTEPPKFGGFEEETATPEFSAPSFGAEGRPETFVVPTTVATEGLNQRRDRDKQFLQAALARAIRMD</sequence>
<dbReference type="EMBL" id="JALNTZ010002646">
    <property type="protein sequence ID" value="KAJ3616900.1"/>
    <property type="molecule type" value="Genomic_DNA"/>
</dbReference>
<protein>
    <submittedName>
        <fullName evidence="2">Uncharacterized protein</fullName>
    </submittedName>
</protein>
<organism evidence="2 3">
    <name type="scientific">Zophobas morio</name>
    <dbReference type="NCBI Taxonomy" id="2755281"/>
    <lineage>
        <taxon>Eukaryota</taxon>
        <taxon>Metazoa</taxon>
        <taxon>Ecdysozoa</taxon>
        <taxon>Arthropoda</taxon>
        <taxon>Hexapoda</taxon>
        <taxon>Insecta</taxon>
        <taxon>Pterygota</taxon>
        <taxon>Neoptera</taxon>
        <taxon>Endopterygota</taxon>
        <taxon>Coleoptera</taxon>
        <taxon>Polyphaga</taxon>
        <taxon>Cucujiformia</taxon>
        <taxon>Tenebrionidae</taxon>
        <taxon>Zophobas</taxon>
    </lineage>
</organism>